<dbReference type="SMART" id="SM00418">
    <property type="entry name" value="HTH_ARSR"/>
    <property type="match status" value="1"/>
</dbReference>
<dbReference type="SUPFAM" id="SSF46785">
    <property type="entry name" value="Winged helix' DNA-binding domain"/>
    <property type="match status" value="1"/>
</dbReference>
<dbReference type="InterPro" id="IPR036388">
    <property type="entry name" value="WH-like_DNA-bd_sf"/>
</dbReference>
<keyword evidence="3" id="KW-0804">Transcription</keyword>
<dbReference type="InterPro" id="IPR023187">
    <property type="entry name" value="Tscrpt_reg_MarR-type_CS"/>
</dbReference>
<dbReference type="PROSITE" id="PS01117">
    <property type="entry name" value="HTH_MARR_1"/>
    <property type="match status" value="1"/>
</dbReference>
<dbReference type="Gene3D" id="1.10.10.10">
    <property type="entry name" value="Winged helix-like DNA-binding domain superfamily/Winged helix DNA-binding domain"/>
    <property type="match status" value="1"/>
</dbReference>
<keyword evidence="6" id="KW-1185">Reference proteome</keyword>
<reference evidence="5 6" key="1">
    <citation type="journal article" date="2019" name="Int. J. Syst. Evol. Microbiol.">
        <title>The Global Catalogue of Microorganisms (GCM) 10K type strain sequencing project: providing services to taxonomists for standard genome sequencing and annotation.</title>
        <authorList>
            <consortium name="The Broad Institute Genomics Platform"/>
            <consortium name="The Broad Institute Genome Sequencing Center for Infectious Disease"/>
            <person name="Wu L."/>
            <person name="Ma J."/>
        </authorList>
    </citation>
    <scope>NUCLEOTIDE SEQUENCE [LARGE SCALE GENOMIC DNA]</scope>
    <source>
        <strain evidence="5 6">JCM 11136</strain>
    </source>
</reference>
<dbReference type="InterPro" id="IPR051081">
    <property type="entry name" value="HTH_MetalResp_TranReg"/>
</dbReference>
<evidence type="ECO:0000313" key="6">
    <source>
        <dbReference type="Proteomes" id="UP001501578"/>
    </source>
</evidence>
<evidence type="ECO:0000256" key="1">
    <source>
        <dbReference type="ARBA" id="ARBA00023015"/>
    </source>
</evidence>
<evidence type="ECO:0000259" key="4">
    <source>
        <dbReference type="PROSITE" id="PS50987"/>
    </source>
</evidence>
<keyword evidence="1" id="KW-0805">Transcription regulation</keyword>
<dbReference type="InterPro" id="IPR001845">
    <property type="entry name" value="HTH_ArsR_DNA-bd_dom"/>
</dbReference>
<feature type="domain" description="HTH arsR-type" evidence="4">
    <location>
        <begin position="1"/>
        <end position="110"/>
    </location>
</feature>
<dbReference type="RefSeq" id="WP_343954847.1">
    <property type="nucleotide sequence ID" value="NZ_BAAAHQ010000051.1"/>
</dbReference>
<organism evidence="5 6">
    <name type="scientific">Nonomuraea longicatena</name>
    <dbReference type="NCBI Taxonomy" id="83682"/>
    <lineage>
        <taxon>Bacteria</taxon>
        <taxon>Bacillati</taxon>
        <taxon>Actinomycetota</taxon>
        <taxon>Actinomycetes</taxon>
        <taxon>Streptosporangiales</taxon>
        <taxon>Streptosporangiaceae</taxon>
        <taxon>Nonomuraea</taxon>
    </lineage>
</organism>
<dbReference type="Proteomes" id="UP001501578">
    <property type="component" value="Unassembled WGS sequence"/>
</dbReference>
<accession>A0ABN1R465</accession>
<evidence type="ECO:0000313" key="5">
    <source>
        <dbReference type="EMBL" id="GAA0951658.1"/>
    </source>
</evidence>
<dbReference type="InterPro" id="IPR011991">
    <property type="entry name" value="ArsR-like_HTH"/>
</dbReference>
<protein>
    <submittedName>
        <fullName evidence="5">Helix-turn-helix domain-containing protein</fullName>
    </submittedName>
</protein>
<dbReference type="PROSITE" id="PS50987">
    <property type="entry name" value="HTH_ARSR_2"/>
    <property type="match status" value="1"/>
</dbReference>
<dbReference type="CDD" id="cd00090">
    <property type="entry name" value="HTH_ARSR"/>
    <property type="match status" value="1"/>
</dbReference>
<dbReference type="InterPro" id="IPR036390">
    <property type="entry name" value="WH_DNA-bd_sf"/>
</dbReference>
<keyword evidence="2" id="KW-0238">DNA-binding</keyword>
<dbReference type="PANTHER" id="PTHR33154:SF15">
    <property type="entry name" value="REGULATORY PROTEIN ARSR"/>
    <property type="match status" value="1"/>
</dbReference>
<dbReference type="PANTHER" id="PTHR33154">
    <property type="entry name" value="TRANSCRIPTIONAL REGULATOR, ARSR FAMILY"/>
    <property type="match status" value="1"/>
</dbReference>
<sequence length="200" mass="22419">MTEQRLTDPRAMRALAHAARLEILLRLQADGPATATEAAEQVGVTPSAASYHLRMLAKYGLIEDAPARGDGRERVWRATDRGLGVRTEPDDPPEVKAAKEALIDTVYDSAHRELRRAMGQVEREPEEWRDASAWRRWQLLVTAEEMKRLNEQVEGLLAPFKARTRDSAPDGARVAGAQFTLYLRPEPRPHGLPTEDHDVV</sequence>
<dbReference type="EMBL" id="BAAAHQ010000051">
    <property type="protein sequence ID" value="GAA0951658.1"/>
    <property type="molecule type" value="Genomic_DNA"/>
</dbReference>
<comment type="caution">
    <text evidence="5">The sequence shown here is derived from an EMBL/GenBank/DDBJ whole genome shotgun (WGS) entry which is preliminary data.</text>
</comment>
<evidence type="ECO:0000256" key="2">
    <source>
        <dbReference type="ARBA" id="ARBA00023125"/>
    </source>
</evidence>
<proteinExistence type="predicted"/>
<dbReference type="Pfam" id="PF12840">
    <property type="entry name" value="HTH_20"/>
    <property type="match status" value="1"/>
</dbReference>
<evidence type="ECO:0000256" key="3">
    <source>
        <dbReference type="ARBA" id="ARBA00023163"/>
    </source>
</evidence>
<name>A0ABN1R465_9ACTN</name>
<gene>
    <name evidence="5" type="ORF">GCM10009560_72620</name>
</gene>